<dbReference type="AlphaFoldDB" id="A0AAW0QS41"/>
<dbReference type="PANTHER" id="PTHR41805:SF1">
    <property type="entry name" value="RRNA-PROCESSING PROTEIN FYV7"/>
    <property type="match status" value="1"/>
</dbReference>
<sequence>MAPKRPLEDDVAAAGAGAGAGAPEAKKPKKGFRVGPENLPDGPWKRKIDKVKKGLIENAKLKKQYAKIKAAEEQNSGKPSGGEQEAEAEVPEVQIHPERQAMLDEDEPEAGPEPNEGGDRPRRPRGPRQRRPDYFEKAKSEAERKKAAAEEREKEYQRRTEERNRKIEERDRFRKAMKKARTPGRDGQRRLGRESGLLLDKAKRMMGNSK</sequence>
<proteinExistence type="predicted"/>
<gene>
    <name evidence="2" type="ORF">PG999_008780</name>
</gene>
<evidence type="ECO:0000313" key="2">
    <source>
        <dbReference type="EMBL" id="KAK8105421.1"/>
    </source>
</evidence>
<feature type="region of interest" description="Disordered" evidence="1">
    <location>
        <begin position="1"/>
        <end position="47"/>
    </location>
</feature>
<evidence type="ECO:0008006" key="4">
    <source>
        <dbReference type="Google" id="ProtNLM"/>
    </source>
</evidence>
<feature type="compositionally biased region" description="Basic and acidic residues" evidence="1">
    <location>
        <begin position="183"/>
        <end position="193"/>
    </location>
</feature>
<feature type="compositionally biased region" description="Basic and acidic residues" evidence="1">
    <location>
        <begin position="130"/>
        <end position="174"/>
    </location>
</feature>
<dbReference type="Proteomes" id="UP001392437">
    <property type="component" value="Unassembled WGS sequence"/>
</dbReference>
<evidence type="ECO:0000313" key="3">
    <source>
        <dbReference type="Proteomes" id="UP001392437"/>
    </source>
</evidence>
<feature type="region of interest" description="Disordered" evidence="1">
    <location>
        <begin position="64"/>
        <end position="210"/>
    </location>
</feature>
<protein>
    <recommendedName>
        <fullName evidence="4">rRNA-processing protein FYV7</fullName>
    </recommendedName>
</protein>
<evidence type="ECO:0000256" key="1">
    <source>
        <dbReference type="SAM" id="MobiDB-lite"/>
    </source>
</evidence>
<accession>A0AAW0QS41</accession>
<keyword evidence="3" id="KW-1185">Reference proteome</keyword>
<reference evidence="2 3" key="1">
    <citation type="submission" date="2023-01" db="EMBL/GenBank/DDBJ databases">
        <title>Analysis of 21 Apiospora genomes using comparative genomics revels a genus with tremendous synthesis potential of carbohydrate active enzymes and secondary metabolites.</title>
        <authorList>
            <person name="Sorensen T."/>
        </authorList>
    </citation>
    <scope>NUCLEOTIDE SEQUENCE [LARGE SCALE GENOMIC DNA]</scope>
    <source>
        <strain evidence="2 3">CBS 117206</strain>
    </source>
</reference>
<comment type="caution">
    <text evidence="2">The sequence shown here is derived from an EMBL/GenBank/DDBJ whole genome shotgun (WGS) entry which is preliminary data.</text>
</comment>
<dbReference type="PANTHER" id="PTHR41805">
    <property type="entry name" value="EXPRESSED PROTEIN"/>
    <property type="match status" value="1"/>
</dbReference>
<dbReference type="EMBL" id="JAQQWP010000008">
    <property type="protein sequence ID" value="KAK8105421.1"/>
    <property type="molecule type" value="Genomic_DNA"/>
</dbReference>
<organism evidence="2 3">
    <name type="scientific">Apiospora kogelbergensis</name>
    <dbReference type="NCBI Taxonomy" id="1337665"/>
    <lineage>
        <taxon>Eukaryota</taxon>
        <taxon>Fungi</taxon>
        <taxon>Dikarya</taxon>
        <taxon>Ascomycota</taxon>
        <taxon>Pezizomycotina</taxon>
        <taxon>Sordariomycetes</taxon>
        <taxon>Xylariomycetidae</taxon>
        <taxon>Amphisphaeriales</taxon>
        <taxon>Apiosporaceae</taxon>
        <taxon>Apiospora</taxon>
    </lineage>
</organism>
<name>A0AAW0QS41_9PEZI</name>